<gene>
    <name evidence="1" type="ORF">APZ42_004571</name>
</gene>
<accession>A0A164GZ51</accession>
<organism evidence="1 2">
    <name type="scientific">Daphnia magna</name>
    <dbReference type="NCBI Taxonomy" id="35525"/>
    <lineage>
        <taxon>Eukaryota</taxon>
        <taxon>Metazoa</taxon>
        <taxon>Ecdysozoa</taxon>
        <taxon>Arthropoda</taxon>
        <taxon>Crustacea</taxon>
        <taxon>Branchiopoda</taxon>
        <taxon>Diplostraca</taxon>
        <taxon>Cladocera</taxon>
        <taxon>Anomopoda</taxon>
        <taxon>Daphniidae</taxon>
        <taxon>Daphnia</taxon>
    </lineage>
</organism>
<evidence type="ECO:0000313" key="2">
    <source>
        <dbReference type="Proteomes" id="UP000076858"/>
    </source>
</evidence>
<dbReference type="AlphaFoldDB" id="A0A164GZ51"/>
<protein>
    <submittedName>
        <fullName evidence="1">Uncharacterized protein</fullName>
    </submittedName>
</protein>
<evidence type="ECO:0000313" key="1">
    <source>
        <dbReference type="EMBL" id="KZR99526.1"/>
    </source>
</evidence>
<feature type="non-terminal residue" evidence="1">
    <location>
        <position position="53"/>
    </location>
</feature>
<sequence length="53" mass="6187">CYSTLRFSSEKVGTWNVSACIFKAAANTIFHFEVMQDYMQLYCYQVVGRFTCQ</sequence>
<dbReference type="EMBL" id="LRGB01013394">
    <property type="protein sequence ID" value="KZR99526.1"/>
    <property type="molecule type" value="Genomic_DNA"/>
</dbReference>
<keyword evidence="2" id="KW-1185">Reference proteome</keyword>
<proteinExistence type="predicted"/>
<name>A0A164GZ51_9CRUS</name>
<feature type="non-terminal residue" evidence="1">
    <location>
        <position position="1"/>
    </location>
</feature>
<comment type="caution">
    <text evidence="1">The sequence shown here is derived from an EMBL/GenBank/DDBJ whole genome shotgun (WGS) entry which is preliminary data.</text>
</comment>
<reference evidence="1 2" key="1">
    <citation type="submission" date="2016-03" db="EMBL/GenBank/DDBJ databases">
        <title>EvidentialGene: Evidence-directed Construction of Genes on Genomes.</title>
        <authorList>
            <person name="Gilbert D.G."/>
            <person name="Choi J.-H."/>
            <person name="Mockaitis K."/>
            <person name="Colbourne J."/>
            <person name="Pfrender M."/>
        </authorList>
    </citation>
    <scope>NUCLEOTIDE SEQUENCE [LARGE SCALE GENOMIC DNA]</scope>
    <source>
        <strain evidence="1 2">Xinb3</strain>
        <tissue evidence="1">Complete organism</tissue>
    </source>
</reference>
<dbReference type="Proteomes" id="UP000076858">
    <property type="component" value="Unassembled WGS sequence"/>
</dbReference>